<dbReference type="Proteomes" id="UP000011648">
    <property type="component" value="Unassembled WGS sequence"/>
</dbReference>
<dbReference type="PATRIC" id="fig|1230458.4.peg.2199"/>
<organism evidence="2 3">
    <name type="scientific">Natrialba taiwanensis DSM 12281</name>
    <dbReference type="NCBI Taxonomy" id="1230458"/>
    <lineage>
        <taxon>Archaea</taxon>
        <taxon>Methanobacteriati</taxon>
        <taxon>Methanobacteriota</taxon>
        <taxon>Stenosarchaea group</taxon>
        <taxon>Halobacteria</taxon>
        <taxon>Halobacteriales</taxon>
        <taxon>Natrialbaceae</taxon>
        <taxon>Natrialba</taxon>
    </lineage>
</organism>
<evidence type="ECO:0000313" key="3">
    <source>
        <dbReference type="Proteomes" id="UP000011648"/>
    </source>
</evidence>
<protein>
    <submittedName>
        <fullName evidence="2">Uncharacterized protein</fullName>
    </submittedName>
</protein>
<evidence type="ECO:0000313" key="2">
    <source>
        <dbReference type="EMBL" id="ELY90742.1"/>
    </source>
</evidence>
<dbReference type="STRING" id="1230458.C484_10981"/>
<dbReference type="AlphaFoldDB" id="L9ZYR8"/>
<reference evidence="2 3" key="1">
    <citation type="journal article" date="2014" name="PLoS Genet.">
        <title>Phylogenetically driven sequencing of extremely halophilic archaea reveals strategies for static and dynamic osmo-response.</title>
        <authorList>
            <person name="Becker E.A."/>
            <person name="Seitzer P.M."/>
            <person name="Tritt A."/>
            <person name="Larsen D."/>
            <person name="Krusor M."/>
            <person name="Yao A.I."/>
            <person name="Wu D."/>
            <person name="Madern D."/>
            <person name="Eisen J.A."/>
            <person name="Darling A.E."/>
            <person name="Facciotti M.T."/>
        </authorList>
    </citation>
    <scope>NUCLEOTIDE SEQUENCE [LARGE SCALE GENOMIC DNA]</scope>
    <source>
        <strain evidence="2 3">DSM 12281</strain>
    </source>
</reference>
<feature type="region of interest" description="Disordered" evidence="1">
    <location>
        <begin position="22"/>
        <end position="41"/>
    </location>
</feature>
<keyword evidence="3" id="KW-1185">Reference proteome</keyword>
<accession>L9ZYR8</accession>
<gene>
    <name evidence="2" type="ORF">C484_10981</name>
</gene>
<dbReference type="EMBL" id="AOIL01000042">
    <property type="protein sequence ID" value="ELY90742.1"/>
    <property type="molecule type" value="Genomic_DNA"/>
</dbReference>
<comment type="caution">
    <text evidence="2">The sequence shown here is derived from an EMBL/GenBank/DDBJ whole genome shotgun (WGS) entry which is preliminary data.</text>
</comment>
<name>L9ZYR8_9EURY</name>
<evidence type="ECO:0000256" key="1">
    <source>
        <dbReference type="SAM" id="MobiDB-lite"/>
    </source>
</evidence>
<proteinExistence type="predicted"/>
<sequence>MVATAVSDGERAVFELSAAVTVDPGTRPADGHPDGTAGRPTLASNRVCREFIGRKIPPRFLNFFYGRRSDRGAAAATDSTV</sequence>